<dbReference type="InterPro" id="IPR032710">
    <property type="entry name" value="NTF2-like_dom_sf"/>
</dbReference>
<dbReference type="Proteomes" id="UP000548476">
    <property type="component" value="Unassembled WGS sequence"/>
</dbReference>
<keyword evidence="2" id="KW-0413">Isomerase</keyword>
<dbReference type="Gene3D" id="3.10.450.50">
    <property type="match status" value="1"/>
</dbReference>
<reference evidence="2 3" key="1">
    <citation type="submission" date="2020-08" db="EMBL/GenBank/DDBJ databases">
        <title>Genomic Encyclopedia of Type Strains, Phase IV (KMG-IV): sequencing the most valuable type-strain genomes for metagenomic binning, comparative biology and taxonomic classification.</title>
        <authorList>
            <person name="Goeker M."/>
        </authorList>
    </citation>
    <scope>NUCLEOTIDE SEQUENCE [LARGE SCALE GENOMIC DNA]</scope>
    <source>
        <strain evidence="2 3">YIM 65646</strain>
    </source>
</reference>
<protein>
    <submittedName>
        <fullName evidence="2">Ketosteroid isomerase-like protein</fullName>
    </submittedName>
</protein>
<sequence length="128" mass="13963">MSVPRLEDLHARFVAHSNDGDAEALAALYEDGAVYHSLNAGLRRGGGIAEFFTEMLADRPRLEETTLRIVQAGDIALLAGEWKAVEDGPDGPVTTTGTSVEVARRQPDGGWLYVIDEPVFLDPRMRGR</sequence>
<evidence type="ECO:0000313" key="3">
    <source>
        <dbReference type="Proteomes" id="UP000548476"/>
    </source>
</evidence>
<organism evidence="2 3">
    <name type="scientific">Phytomonospora endophytica</name>
    <dbReference type="NCBI Taxonomy" id="714109"/>
    <lineage>
        <taxon>Bacteria</taxon>
        <taxon>Bacillati</taxon>
        <taxon>Actinomycetota</taxon>
        <taxon>Actinomycetes</taxon>
        <taxon>Micromonosporales</taxon>
        <taxon>Micromonosporaceae</taxon>
        <taxon>Phytomonospora</taxon>
    </lineage>
</organism>
<dbReference type="EMBL" id="JACHGT010000001">
    <property type="protein sequence ID" value="MBB6032714.1"/>
    <property type="molecule type" value="Genomic_DNA"/>
</dbReference>
<gene>
    <name evidence="2" type="ORF">HNR73_000556</name>
</gene>
<evidence type="ECO:0000259" key="1">
    <source>
        <dbReference type="Pfam" id="PF14534"/>
    </source>
</evidence>
<evidence type="ECO:0000313" key="2">
    <source>
        <dbReference type="EMBL" id="MBB6032714.1"/>
    </source>
</evidence>
<feature type="domain" description="DUF4440" evidence="1">
    <location>
        <begin position="7"/>
        <end position="112"/>
    </location>
</feature>
<proteinExistence type="predicted"/>
<name>A0A841FAD4_9ACTN</name>
<dbReference type="GO" id="GO:0016853">
    <property type="term" value="F:isomerase activity"/>
    <property type="evidence" value="ECO:0007669"/>
    <property type="project" value="UniProtKB-KW"/>
</dbReference>
<dbReference type="Pfam" id="PF14534">
    <property type="entry name" value="DUF4440"/>
    <property type="match status" value="1"/>
</dbReference>
<dbReference type="SUPFAM" id="SSF54427">
    <property type="entry name" value="NTF2-like"/>
    <property type="match status" value="1"/>
</dbReference>
<dbReference type="AlphaFoldDB" id="A0A841FAD4"/>
<accession>A0A841FAD4</accession>
<dbReference type="RefSeq" id="WP_184785589.1">
    <property type="nucleotide sequence ID" value="NZ_BONT01000034.1"/>
</dbReference>
<comment type="caution">
    <text evidence="2">The sequence shown here is derived from an EMBL/GenBank/DDBJ whole genome shotgun (WGS) entry which is preliminary data.</text>
</comment>
<keyword evidence="3" id="KW-1185">Reference proteome</keyword>
<dbReference type="InterPro" id="IPR027843">
    <property type="entry name" value="DUF4440"/>
</dbReference>